<feature type="transmembrane region" description="Helical" evidence="6">
    <location>
        <begin position="229"/>
        <end position="252"/>
    </location>
</feature>
<evidence type="ECO:0000256" key="2">
    <source>
        <dbReference type="ARBA" id="ARBA00022729"/>
    </source>
</evidence>
<dbReference type="PANTHER" id="PTHR12080:SF55">
    <property type="entry name" value="LYMPHOCYTE FUNCTION-ASSOCIATED ANTIGEN 3"/>
    <property type="match status" value="1"/>
</dbReference>
<proteinExistence type="predicted"/>
<gene>
    <name evidence="8" type="ORF">HGM15179_019753</name>
</gene>
<evidence type="ECO:0000256" key="4">
    <source>
        <dbReference type="ARBA" id="ARBA00023180"/>
    </source>
</evidence>
<dbReference type="PANTHER" id="PTHR12080">
    <property type="entry name" value="SIGNALING LYMPHOCYTIC ACTIVATION MOLECULE"/>
    <property type="match status" value="1"/>
</dbReference>
<reference evidence="8" key="1">
    <citation type="submission" date="2019-04" db="EMBL/GenBank/DDBJ databases">
        <title>Genome assembly of Zosterops borbonicus 15179.</title>
        <authorList>
            <person name="Leroy T."/>
            <person name="Anselmetti Y."/>
            <person name="Tilak M.-K."/>
            <person name="Nabholz B."/>
        </authorList>
    </citation>
    <scope>NUCLEOTIDE SEQUENCE</scope>
    <source>
        <strain evidence="8">HGM_15179</strain>
        <tissue evidence="8">Muscle</tissue>
    </source>
</reference>
<sequence length="327" mass="35671">MGFGFWLRILLGLEAFWGIGSKETVLGTLGRATLLRVPRELLQLHQNFSEAAWKECLEGQQKKKILLRFSPGNLMEFDRGRVRFHHEDFSLEILNTTRGDGDRIFEFSLSWGQEEEVWQIQLRVFEPVSHPEIRILHREFSNGSCSLTLLCSSEKGDEISYIWENRDNGTFGMCSGFGETLNVSLSPGTGSGTGSGCVCTAQNAVGSTWNEIRVAPELCWGNWGGGVPGVGTVLVVVLVTLVIVIVIVIVTVRATKGDQVTPQDSPDSAETTIYSQVQKPKGIVPKATPVSCTTIYAAATGPRLAPEGSPWSPNGSPNPRGHSPLSQ</sequence>
<feature type="region of interest" description="Disordered" evidence="5">
    <location>
        <begin position="301"/>
        <end position="327"/>
    </location>
</feature>
<feature type="compositionally biased region" description="Low complexity" evidence="5">
    <location>
        <begin position="306"/>
        <end position="321"/>
    </location>
</feature>
<dbReference type="InterPro" id="IPR015631">
    <property type="entry name" value="CD2/SLAM_rcpt"/>
</dbReference>
<dbReference type="EMBL" id="SWJQ01001811">
    <property type="protein sequence ID" value="TRZ07366.1"/>
    <property type="molecule type" value="Genomic_DNA"/>
</dbReference>
<feature type="chain" id="PRO_5035419681" description="Ig-like domain-containing protein" evidence="7">
    <location>
        <begin position="22"/>
        <end position="327"/>
    </location>
</feature>
<dbReference type="OrthoDB" id="8963224at2759"/>
<evidence type="ECO:0000256" key="3">
    <source>
        <dbReference type="ARBA" id="ARBA00023136"/>
    </source>
</evidence>
<evidence type="ECO:0000256" key="7">
    <source>
        <dbReference type="SAM" id="SignalP"/>
    </source>
</evidence>
<evidence type="ECO:0000313" key="9">
    <source>
        <dbReference type="Proteomes" id="UP000796761"/>
    </source>
</evidence>
<organism evidence="8 9">
    <name type="scientific">Zosterops borbonicus</name>
    <dbReference type="NCBI Taxonomy" id="364589"/>
    <lineage>
        <taxon>Eukaryota</taxon>
        <taxon>Metazoa</taxon>
        <taxon>Chordata</taxon>
        <taxon>Craniata</taxon>
        <taxon>Vertebrata</taxon>
        <taxon>Euteleostomi</taxon>
        <taxon>Archelosauria</taxon>
        <taxon>Archosauria</taxon>
        <taxon>Dinosauria</taxon>
        <taxon>Saurischia</taxon>
        <taxon>Theropoda</taxon>
        <taxon>Coelurosauria</taxon>
        <taxon>Aves</taxon>
        <taxon>Neognathae</taxon>
        <taxon>Neoaves</taxon>
        <taxon>Telluraves</taxon>
        <taxon>Australaves</taxon>
        <taxon>Passeriformes</taxon>
        <taxon>Sylvioidea</taxon>
        <taxon>Zosteropidae</taxon>
        <taxon>Zosterops</taxon>
    </lineage>
</organism>
<keyword evidence="9" id="KW-1185">Reference proteome</keyword>
<dbReference type="InterPro" id="IPR013783">
    <property type="entry name" value="Ig-like_fold"/>
</dbReference>
<feature type="signal peptide" evidence="7">
    <location>
        <begin position="1"/>
        <end position="21"/>
    </location>
</feature>
<evidence type="ECO:0008006" key="10">
    <source>
        <dbReference type="Google" id="ProtNLM"/>
    </source>
</evidence>
<keyword evidence="6" id="KW-0812">Transmembrane</keyword>
<keyword evidence="3 6" id="KW-0472">Membrane</keyword>
<evidence type="ECO:0000256" key="5">
    <source>
        <dbReference type="SAM" id="MobiDB-lite"/>
    </source>
</evidence>
<comment type="subcellular location">
    <subcellularLocation>
        <location evidence="1">Membrane</location>
    </subcellularLocation>
</comment>
<keyword evidence="4" id="KW-0325">Glycoprotein</keyword>
<evidence type="ECO:0000256" key="6">
    <source>
        <dbReference type="SAM" id="Phobius"/>
    </source>
</evidence>
<dbReference type="GO" id="GO:0016020">
    <property type="term" value="C:membrane"/>
    <property type="evidence" value="ECO:0007669"/>
    <property type="project" value="UniProtKB-SubCell"/>
</dbReference>
<accession>A0A8K1DB86</accession>
<dbReference type="Gene3D" id="2.60.40.10">
    <property type="entry name" value="Immunoglobulins"/>
    <property type="match status" value="2"/>
</dbReference>
<dbReference type="Proteomes" id="UP000796761">
    <property type="component" value="Unassembled WGS sequence"/>
</dbReference>
<dbReference type="AlphaFoldDB" id="A0A8K1DB86"/>
<evidence type="ECO:0000313" key="8">
    <source>
        <dbReference type="EMBL" id="TRZ07366.1"/>
    </source>
</evidence>
<keyword evidence="2 7" id="KW-0732">Signal</keyword>
<feature type="non-terminal residue" evidence="8">
    <location>
        <position position="1"/>
    </location>
</feature>
<evidence type="ECO:0000256" key="1">
    <source>
        <dbReference type="ARBA" id="ARBA00004370"/>
    </source>
</evidence>
<name>A0A8K1DB86_9PASS</name>
<keyword evidence="6" id="KW-1133">Transmembrane helix</keyword>
<comment type="caution">
    <text evidence="8">The sequence shown here is derived from an EMBL/GenBank/DDBJ whole genome shotgun (WGS) entry which is preliminary data.</text>
</comment>
<protein>
    <recommendedName>
        <fullName evidence="10">Ig-like domain-containing protein</fullName>
    </recommendedName>
</protein>